<sequence>MQSGACEALRIISVARRSAVKARTQAINQLRALLVSAPQDVRDKLWKSKPHECVIACIYYEIPESSPLRIALCSTLRSLAKRWMALTEELNELNELDESLDKLTRKYASNLRNQFGVGPQTAATLLAVAGDNPERLKNEAALASLCGVNPLLKWFTEFGHLNRGDMLTSEQHRCSNEKKKF</sequence>
<dbReference type="PANTHER" id="PTHR33055">
    <property type="entry name" value="TRANSPOSASE FOR INSERTION SEQUENCE ELEMENT IS1111A"/>
    <property type="match status" value="1"/>
</dbReference>
<dbReference type="PANTHER" id="PTHR33055:SF16">
    <property type="entry name" value="TRANSPOSASE FOR INSERTION SEQUENCE ELEMENT IS1547"/>
    <property type="match status" value="1"/>
</dbReference>
<accession>A0A377X453</accession>
<evidence type="ECO:0000313" key="3">
    <source>
        <dbReference type="Proteomes" id="UP000254340"/>
    </source>
</evidence>
<dbReference type="AlphaFoldDB" id="A0A377X453"/>
<dbReference type="InterPro" id="IPR003346">
    <property type="entry name" value="Transposase_20"/>
</dbReference>
<dbReference type="Proteomes" id="UP000254340">
    <property type="component" value="Unassembled WGS sequence"/>
</dbReference>
<dbReference type="Pfam" id="PF02371">
    <property type="entry name" value="Transposase_20"/>
    <property type="match status" value="1"/>
</dbReference>
<dbReference type="GO" id="GO:0006313">
    <property type="term" value="P:DNA transposition"/>
    <property type="evidence" value="ECO:0007669"/>
    <property type="project" value="InterPro"/>
</dbReference>
<gene>
    <name evidence="2" type="ORF">NCTC5047_02797</name>
</gene>
<name>A0A377X453_KLEPN</name>
<protein>
    <submittedName>
        <fullName evidence="2">Transposase IS116/IS110/IS902 family</fullName>
    </submittedName>
</protein>
<evidence type="ECO:0000313" key="2">
    <source>
        <dbReference type="EMBL" id="STT81860.1"/>
    </source>
</evidence>
<dbReference type="GO" id="GO:0003677">
    <property type="term" value="F:DNA binding"/>
    <property type="evidence" value="ECO:0007669"/>
    <property type="project" value="InterPro"/>
</dbReference>
<evidence type="ECO:0000259" key="1">
    <source>
        <dbReference type="Pfam" id="PF02371"/>
    </source>
</evidence>
<dbReference type="GO" id="GO:0004803">
    <property type="term" value="F:transposase activity"/>
    <property type="evidence" value="ECO:0007669"/>
    <property type="project" value="InterPro"/>
</dbReference>
<reference evidence="2 3" key="1">
    <citation type="submission" date="2018-06" db="EMBL/GenBank/DDBJ databases">
        <authorList>
            <consortium name="Pathogen Informatics"/>
            <person name="Doyle S."/>
        </authorList>
    </citation>
    <scope>NUCLEOTIDE SEQUENCE [LARGE SCALE GENOMIC DNA]</scope>
    <source>
        <strain evidence="2 3">NCTC5047</strain>
    </source>
</reference>
<proteinExistence type="predicted"/>
<dbReference type="EMBL" id="UGLH01000006">
    <property type="protein sequence ID" value="STT81860.1"/>
    <property type="molecule type" value="Genomic_DNA"/>
</dbReference>
<organism evidence="2 3">
    <name type="scientific">Klebsiella pneumoniae</name>
    <dbReference type="NCBI Taxonomy" id="573"/>
    <lineage>
        <taxon>Bacteria</taxon>
        <taxon>Pseudomonadati</taxon>
        <taxon>Pseudomonadota</taxon>
        <taxon>Gammaproteobacteria</taxon>
        <taxon>Enterobacterales</taxon>
        <taxon>Enterobacteriaceae</taxon>
        <taxon>Klebsiella/Raoultella group</taxon>
        <taxon>Klebsiella</taxon>
        <taxon>Klebsiella pneumoniae complex</taxon>
    </lineage>
</organism>
<feature type="domain" description="Transposase IS116/IS110/IS902 C-terminal" evidence="1">
    <location>
        <begin position="109"/>
        <end position="151"/>
    </location>
</feature>
<dbReference type="InterPro" id="IPR047650">
    <property type="entry name" value="Transpos_IS110"/>
</dbReference>